<reference evidence="3 4" key="1">
    <citation type="submission" date="2021-01" db="EMBL/GenBank/DDBJ databases">
        <title>WGS of actinomycetes isolated from Thailand.</title>
        <authorList>
            <person name="Thawai C."/>
        </authorList>
    </citation>
    <scope>NUCLEOTIDE SEQUENCE [LARGE SCALE GENOMIC DNA]</scope>
    <source>
        <strain evidence="3 4">CH5-8</strain>
    </source>
</reference>
<sequence length="168" mass="18234">MVSAAAAFVILVAAGAALVDVIAVRAGRPAATWRQELAHALATRPVDDVWMLAGAALAAAVGVWLLALALSPGLRRLLPMRSPAAMRAQLDRRSAALLLRDAALRVPGVRNARIRLRRQRILARADVHFRDPGQVKTDLADALDDARDRLALSRPPRIVVRVRRRSTK</sequence>
<evidence type="ECO:0000313" key="4">
    <source>
        <dbReference type="Proteomes" id="UP000621386"/>
    </source>
</evidence>
<keyword evidence="1" id="KW-0812">Transmembrane</keyword>
<feature type="transmembrane region" description="Helical" evidence="1">
    <location>
        <begin position="50"/>
        <end position="71"/>
    </location>
</feature>
<feature type="domain" description="DUF6286" evidence="2">
    <location>
        <begin position="60"/>
        <end position="163"/>
    </location>
</feature>
<evidence type="ECO:0000256" key="1">
    <source>
        <dbReference type="SAM" id="Phobius"/>
    </source>
</evidence>
<comment type="caution">
    <text evidence="3">The sequence shown here is derived from an EMBL/GenBank/DDBJ whole genome shotgun (WGS) entry which is preliminary data.</text>
</comment>
<dbReference type="InterPro" id="IPR046253">
    <property type="entry name" value="DUF6286"/>
</dbReference>
<evidence type="ECO:0000259" key="2">
    <source>
        <dbReference type="Pfam" id="PF19803"/>
    </source>
</evidence>
<keyword evidence="4" id="KW-1185">Reference proteome</keyword>
<organism evidence="3 4">
    <name type="scientific">Streptomyces musisoli</name>
    <dbReference type="NCBI Taxonomy" id="2802280"/>
    <lineage>
        <taxon>Bacteria</taxon>
        <taxon>Bacillati</taxon>
        <taxon>Actinomycetota</taxon>
        <taxon>Actinomycetes</taxon>
        <taxon>Kitasatosporales</taxon>
        <taxon>Streptomycetaceae</taxon>
        <taxon>Streptomyces</taxon>
    </lineage>
</organism>
<protein>
    <recommendedName>
        <fullName evidence="2">DUF6286 domain-containing protein</fullName>
    </recommendedName>
</protein>
<proteinExistence type="predicted"/>
<accession>A0ABS1PDM7</accession>
<gene>
    <name evidence="3" type="ORF">JK361_38450</name>
</gene>
<name>A0ABS1PDM7_9ACTN</name>
<dbReference type="Pfam" id="PF19803">
    <property type="entry name" value="DUF6286"/>
    <property type="match status" value="1"/>
</dbReference>
<dbReference type="EMBL" id="JAERRH010000036">
    <property type="protein sequence ID" value="MBL1110369.1"/>
    <property type="molecule type" value="Genomic_DNA"/>
</dbReference>
<dbReference type="Proteomes" id="UP000621386">
    <property type="component" value="Unassembled WGS sequence"/>
</dbReference>
<keyword evidence="1" id="KW-1133">Transmembrane helix</keyword>
<evidence type="ECO:0000313" key="3">
    <source>
        <dbReference type="EMBL" id="MBL1110369.1"/>
    </source>
</evidence>
<keyword evidence="1" id="KW-0472">Membrane</keyword>